<feature type="signal peptide" evidence="1">
    <location>
        <begin position="1"/>
        <end position="23"/>
    </location>
</feature>
<dbReference type="RefSeq" id="WP_344480327.1">
    <property type="nucleotide sequence ID" value="NZ_BAAAQF010000001.1"/>
</dbReference>
<gene>
    <name evidence="2" type="ORF">GCM10009830_00820</name>
</gene>
<comment type="caution">
    <text evidence="2">The sequence shown here is derived from an EMBL/GenBank/DDBJ whole genome shotgun (WGS) entry which is preliminary data.</text>
</comment>
<dbReference type="EMBL" id="BAAAQF010000001">
    <property type="protein sequence ID" value="GAA1659699.1"/>
    <property type="molecule type" value="Genomic_DNA"/>
</dbReference>
<protein>
    <recommendedName>
        <fullName evidence="4">Secreted protein</fullName>
    </recommendedName>
</protein>
<name>A0ABN2FU74_9ACTN</name>
<keyword evidence="1" id="KW-0732">Signal</keyword>
<proteinExistence type="predicted"/>
<dbReference type="Proteomes" id="UP001499851">
    <property type="component" value="Unassembled WGS sequence"/>
</dbReference>
<evidence type="ECO:0000256" key="1">
    <source>
        <dbReference type="SAM" id="SignalP"/>
    </source>
</evidence>
<organism evidence="2 3">
    <name type="scientific">Glycomyces endophyticus</name>
    <dbReference type="NCBI Taxonomy" id="480996"/>
    <lineage>
        <taxon>Bacteria</taxon>
        <taxon>Bacillati</taxon>
        <taxon>Actinomycetota</taxon>
        <taxon>Actinomycetes</taxon>
        <taxon>Glycomycetales</taxon>
        <taxon>Glycomycetaceae</taxon>
        <taxon>Glycomyces</taxon>
    </lineage>
</organism>
<sequence length="114" mass="12070">MATLRKTKIAVYSISAVAVAAVAAVLLAPNQIGYADEGTCVFEYLDGRYLAVSSCDSPFASAAVIVSRQVTESMRGTTGWERRFCEANVDGRSTYAVVEVDGGDRIVCLGSQGH</sequence>
<evidence type="ECO:0000313" key="2">
    <source>
        <dbReference type="EMBL" id="GAA1659699.1"/>
    </source>
</evidence>
<evidence type="ECO:0008006" key="4">
    <source>
        <dbReference type="Google" id="ProtNLM"/>
    </source>
</evidence>
<feature type="chain" id="PRO_5047041538" description="Secreted protein" evidence="1">
    <location>
        <begin position="24"/>
        <end position="114"/>
    </location>
</feature>
<accession>A0ABN2FU74</accession>
<evidence type="ECO:0000313" key="3">
    <source>
        <dbReference type="Proteomes" id="UP001499851"/>
    </source>
</evidence>
<reference evidence="2 3" key="1">
    <citation type="journal article" date="2019" name="Int. J. Syst. Evol. Microbiol.">
        <title>The Global Catalogue of Microorganisms (GCM) 10K type strain sequencing project: providing services to taxonomists for standard genome sequencing and annotation.</title>
        <authorList>
            <consortium name="The Broad Institute Genomics Platform"/>
            <consortium name="The Broad Institute Genome Sequencing Center for Infectious Disease"/>
            <person name="Wu L."/>
            <person name="Ma J."/>
        </authorList>
    </citation>
    <scope>NUCLEOTIDE SEQUENCE [LARGE SCALE GENOMIC DNA]</scope>
    <source>
        <strain evidence="2 3">JCM 16001</strain>
    </source>
</reference>
<keyword evidence="3" id="KW-1185">Reference proteome</keyword>